<evidence type="ECO:0000313" key="3">
    <source>
        <dbReference type="Proteomes" id="UP000271098"/>
    </source>
</evidence>
<dbReference type="OrthoDB" id="411251at2759"/>
<reference evidence="2 3" key="2">
    <citation type="submission" date="2018-11" db="EMBL/GenBank/DDBJ databases">
        <authorList>
            <consortium name="Pathogen Informatics"/>
        </authorList>
    </citation>
    <scope>NUCLEOTIDE SEQUENCE [LARGE SCALE GENOMIC DNA]</scope>
</reference>
<protein>
    <submittedName>
        <fullName evidence="4">PAS domain-containing protein</fullName>
    </submittedName>
</protein>
<dbReference type="GO" id="GO:0006355">
    <property type="term" value="P:regulation of DNA-templated transcription"/>
    <property type="evidence" value="ECO:0007669"/>
    <property type="project" value="InterPro"/>
</dbReference>
<evidence type="ECO:0000259" key="1">
    <source>
        <dbReference type="Pfam" id="PF00989"/>
    </source>
</evidence>
<name>A0A183D851_9BILA</name>
<organism evidence="4">
    <name type="scientific">Gongylonema pulchrum</name>
    <dbReference type="NCBI Taxonomy" id="637853"/>
    <lineage>
        <taxon>Eukaryota</taxon>
        <taxon>Metazoa</taxon>
        <taxon>Ecdysozoa</taxon>
        <taxon>Nematoda</taxon>
        <taxon>Chromadorea</taxon>
        <taxon>Rhabditida</taxon>
        <taxon>Spirurina</taxon>
        <taxon>Spiruromorpha</taxon>
        <taxon>Spiruroidea</taxon>
        <taxon>Gongylonematidae</taxon>
        <taxon>Gongylonema</taxon>
    </lineage>
</organism>
<dbReference type="Proteomes" id="UP000271098">
    <property type="component" value="Unassembled WGS sequence"/>
</dbReference>
<dbReference type="SUPFAM" id="SSF55785">
    <property type="entry name" value="PYP-like sensor domain (PAS domain)"/>
    <property type="match status" value="1"/>
</dbReference>
<dbReference type="EMBL" id="UYRT01009696">
    <property type="protein sequence ID" value="VDK47904.1"/>
    <property type="molecule type" value="Genomic_DNA"/>
</dbReference>
<dbReference type="Pfam" id="PF00989">
    <property type="entry name" value="PAS"/>
    <property type="match status" value="1"/>
</dbReference>
<gene>
    <name evidence="2" type="ORF">GPUH_LOCUS4892</name>
</gene>
<evidence type="ECO:0000313" key="4">
    <source>
        <dbReference type="WBParaSite" id="GPUH_0000489901-mRNA-1"/>
    </source>
</evidence>
<sequence length="150" mass="16381">MDPKLRGLTGCTAADIVQLYVDALAAGTFCIDGAGHIEHASTSFATLFNKTTSDLYGTNLFDLLDAATEFNGILSKISLYQPDTATEDSGTKYRTIQQTVTIKNTQRQLLILGILKKVSESCLLMPESTSEIIPEVCANQVSRFCAFFER</sequence>
<proteinExistence type="predicted"/>
<dbReference type="InterPro" id="IPR013767">
    <property type="entry name" value="PAS_fold"/>
</dbReference>
<dbReference type="InterPro" id="IPR035965">
    <property type="entry name" value="PAS-like_dom_sf"/>
</dbReference>
<reference evidence="4" key="1">
    <citation type="submission" date="2016-06" db="UniProtKB">
        <authorList>
            <consortium name="WormBaseParasite"/>
        </authorList>
    </citation>
    <scope>IDENTIFICATION</scope>
</reference>
<evidence type="ECO:0000313" key="2">
    <source>
        <dbReference type="EMBL" id="VDK47904.1"/>
    </source>
</evidence>
<accession>A0A183D851</accession>
<dbReference type="AlphaFoldDB" id="A0A183D851"/>
<dbReference type="WBParaSite" id="GPUH_0000489901-mRNA-1">
    <property type="protein sequence ID" value="GPUH_0000489901-mRNA-1"/>
    <property type="gene ID" value="GPUH_0000489901"/>
</dbReference>
<feature type="domain" description="PAS fold" evidence="1">
    <location>
        <begin position="20"/>
        <end position="74"/>
    </location>
</feature>
<keyword evidence="3" id="KW-1185">Reference proteome</keyword>